<evidence type="ECO:0000313" key="2">
    <source>
        <dbReference type="EMBL" id="RZO08446.1"/>
    </source>
</evidence>
<keyword evidence="1" id="KW-0732">Signal</keyword>
<dbReference type="Proteomes" id="UP000318148">
    <property type="component" value="Unassembled WGS sequence"/>
</dbReference>
<dbReference type="EMBL" id="SHBO01000004">
    <property type="protein sequence ID" value="RZO08446.1"/>
    <property type="molecule type" value="Genomic_DNA"/>
</dbReference>
<dbReference type="AlphaFoldDB" id="A0A520LP15"/>
<name>A0A520LP15_9GAMM</name>
<dbReference type="PROSITE" id="PS51257">
    <property type="entry name" value="PROKAR_LIPOPROTEIN"/>
    <property type="match status" value="1"/>
</dbReference>
<organism evidence="2 3">
    <name type="scientific">SAR92 clade bacterium</name>
    <dbReference type="NCBI Taxonomy" id="2315479"/>
    <lineage>
        <taxon>Bacteria</taxon>
        <taxon>Pseudomonadati</taxon>
        <taxon>Pseudomonadota</taxon>
        <taxon>Gammaproteobacteria</taxon>
        <taxon>Cellvibrionales</taxon>
        <taxon>Porticoccaceae</taxon>
        <taxon>SAR92 clade</taxon>
    </lineage>
</organism>
<comment type="caution">
    <text evidence="2">The sequence shown here is derived from an EMBL/GenBank/DDBJ whole genome shotgun (WGS) entry which is preliminary data.</text>
</comment>
<proteinExistence type="predicted"/>
<feature type="signal peptide" evidence="1">
    <location>
        <begin position="1"/>
        <end position="26"/>
    </location>
</feature>
<gene>
    <name evidence="2" type="ORF">EVB02_00585</name>
</gene>
<evidence type="ECO:0000313" key="3">
    <source>
        <dbReference type="Proteomes" id="UP000318148"/>
    </source>
</evidence>
<accession>A0A520LP15</accession>
<sequence length="205" mass="22917">MTGTKKIKFLLLIASSIILSSCSSVSNVSVNKSFPDVLFSPKELKVAIIFTDEFSQFVGKPNDKTTINLGLSQVNLFKSAFKGLFSEVYFIENTDLASENTDLIISLSNSDVQVATPSENYLNVFEVWIKYNLVIQDPDGRTISNWFMPAYGKTPSAFLYSKENAISQAANVALRDAGAKLLLDFYRIPAVNQWVKKRHQNDQKL</sequence>
<evidence type="ECO:0008006" key="4">
    <source>
        <dbReference type="Google" id="ProtNLM"/>
    </source>
</evidence>
<evidence type="ECO:0000256" key="1">
    <source>
        <dbReference type="SAM" id="SignalP"/>
    </source>
</evidence>
<feature type="chain" id="PRO_5021812410" description="DUF4136 domain-containing protein" evidence="1">
    <location>
        <begin position="27"/>
        <end position="205"/>
    </location>
</feature>
<reference evidence="2 3" key="1">
    <citation type="submission" date="2019-02" db="EMBL/GenBank/DDBJ databases">
        <title>Prokaryotic population dynamics and viral predation in marine succession experiment using metagenomics: the confinement effect.</title>
        <authorList>
            <person name="Haro-Moreno J.M."/>
            <person name="Rodriguez-Valera F."/>
            <person name="Lopez-Perez M."/>
        </authorList>
    </citation>
    <scope>NUCLEOTIDE SEQUENCE [LARGE SCALE GENOMIC DNA]</scope>
    <source>
        <strain evidence="2">MED-G169</strain>
    </source>
</reference>
<protein>
    <recommendedName>
        <fullName evidence="4">DUF4136 domain-containing protein</fullName>
    </recommendedName>
</protein>